<sequence length="334" mass="38838">MANRFRFTYQTAEQPNRVLTWNRKKKDKYQLCKHLRQNLENISGCIYDNAVNNTQYSCDEFKLEDNVTKVTAHSNDFSINEDFRIKCVNIAFRGYDDTIKVLTIKRKKVMLKLKDKLNTIEHIKRAKIRIYRLEYIENLQEKRMYSLGKCIISYVKNNDSMSLEFQNSLDNKRNFHPYRISKIATDNNNQIQLRIQGAITTILILIARANDLVECHGRETFRSTFSLLYVDDNGGVIGEGESKGGGSVPDKTSQKKLFRKMSSKIAKAFEYLKDFLELYHQGLCENSGYLQSKERDGVFMKISNGLLNQSQIDFVHFIPAIKTESENIVNSYIL</sequence>
<gene>
    <name evidence="1" type="ORF">WN51_09242</name>
</gene>
<dbReference type="AlphaFoldDB" id="A0A0M8ZQA8"/>
<proteinExistence type="predicted"/>
<dbReference type="EMBL" id="KQ436058">
    <property type="protein sequence ID" value="KOX67463.1"/>
    <property type="molecule type" value="Genomic_DNA"/>
</dbReference>
<accession>A0A0M8ZQA8</accession>
<keyword evidence="2" id="KW-1185">Reference proteome</keyword>
<dbReference type="Proteomes" id="UP000053105">
    <property type="component" value="Unassembled WGS sequence"/>
</dbReference>
<protein>
    <submittedName>
        <fullName evidence="1">Uncharacterized protein</fullName>
    </submittedName>
</protein>
<organism evidence="1 2">
    <name type="scientific">Melipona quadrifasciata</name>
    <dbReference type="NCBI Taxonomy" id="166423"/>
    <lineage>
        <taxon>Eukaryota</taxon>
        <taxon>Metazoa</taxon>
        <taxon>Ecdysozoa</taxon>
        <taxon>Arthropoda</taxon>
        <taxon>Hexapoda</taxon>
        <taxon>Insecta</taxon>
        <taxon>Pterygota</taxon>
        <taxon>Neoptera</taxon>
        <taxon>Endopterygota</taxon>
        <taxon>Hymenoptera</taxon>
        <taxon>Apocrita</taxon>
        <taxon>Aculeata</taxon>
        <taxon>Apoidea</taxon>
        <taxon>Anthophila</taxon>
        <taxon>Apidae</taxon>
        <taxon>Melipona</taxon>
    </lineage>
</organism>
<evidence type="ECO:0000313" key="2">
    <source>
        <dbReference type="Proteomes" id="UP000053105"/>
    </source>
</evidence>
<evidence type="ECO:0000313" key="1">
    <source>
        <dbReference type="EMBL" id="KOX67463.1"/>
    </source>
</evidence>
<reference evidence="1 2" key="1">
    <citation type="submission" date="2015-07" db="EMBL/GenBank/DDBJ databases">
        <title>The genome of Melipona quadrifasciata.</title>
        <authorList>
            <person name="Pan H."/>
            <person name="Kapheim K."/>
        </authorList>
    </citation>
    <scope>NUCLEOTIDE SEQUENCE [LARGE SCALE GENOMIC DNA]</scope>
    <source>
        <strain evidence="1">0111107301</strain>
        <tissue evidence="1">Whole body</tissue>
    </source>
</reference>
<name>A0A0M8ZQA8_9HYME</name>